<evidence type="ECO:0000313" key="2">
    <source>
        <dbReference type="EMBL" id="KFI65674.1"/>
    </source>
</evidence>
<dbReference type="eggNOG" id="ENOG5033BD3">
    <property type="taxonomic scope" value="Bacteria"/>
</dbReference>
<dbReference type="AlphaFoldDB" id="A0A087B3S4"/>
<proteinExistence type="predicted"/>
<keyword evidence="3" id="KW-1185">Reference proteome</keyword>
<evidence type="ECO:0000313" key="3">
    <source>
        <dbReference type="Proteomes" id="UP000029067"/>
    </source>
</evidence>
<feature type="compositionally biased region" description="Polar residues" evidence="1">
    <location>
        <begin position="57"/>
        <end position="66"/>
    </location>
</feature>
<dbReference type="Proteomes" id="UP000029067">
    <property type="component" value="Unassembled WGS sequence"/>
</dbReference>
<feature type="compositionally biased region" description="Basic and acidic residues" evidence="1">
    <location>
        <begin position="36"/>
        <end position="56"/>
    </location>
</feature>
<dbReference type="STRING" id="1688.BCUN_0169"/>
<sequence length="66" mass="7773">MADPQEWYYNTATGEVEQGPKSPMQNRLGPYPTRQAAEDALKTAETRNKQWEDQERQWNTWGSEDR</sequence>
<name>A0A087B3S4_9BIFI</name>
<reference evidence="2 3" key="1">
    <citation type="submission" date="2014-03" db="EMBL/GenBank/DDBJ databases">
        <title>Genomics of Bifidobacteria.</title>
        <authorList>
            <person name="Ventura M."/>
            <person name="Milani C."/>
            <person name="Lugli G.A."/>
        </authorList>
    </citation>
    <scope>NUCLEOTIDE SEQUENCE [LARGE SCALE GENOMIC DNA]</scope>
    <source>
        <strain evidence="2 3">LMG 10738</strain>
    </source>
</reference>
<evidence type="ECO:0008006" key="4">
    <source>
        <dbReference type="Google" id="ProtNLM"/>
    </source>
</evidence>
<evidence type="ECO:0000256" key="1">
    <source>
        <dbReference type="SAM" id="MobiDB-lite"/>
    </source>
</evidence>
<dbReference type="OrthoDB" id="3268477at2"/>
<protein>
    <recommendedName>
        <fullName evidence="4">SPOR domain-containing protein</fullName>
    </recommendedName>
</protein>
<accession>A0A087B3S4</accession>
<dbReference type="RefSeq" id="WP_033515769.1">
    <property type="nucleotide sequence ID" value="NZ_JGYV01000001.1"/>
</dbReference>
<organism evidence="2 3">
    <name type="scientific">Bifidobacterium cuniculi</name>
    <dbReference type="NCBI Taxonomy" id="1688"/>
    <lineage>
        <taxon>Bacteria</taxon>
        <taxon>Bacillati</taxon>
        <taxon>Actinomycetota</taxon>
        <taxon>Actinomycetes</taxon>
        <taxon>Bifidobacteriales</taxon>
        <taxon>Bifidobacteriaceae</taxon>
        <taxon>Bifidobacterium</taxon>
    </lineage>
</organism>
<feature type="region of interest" description="Disordered" evidence="1">
    <location>
        <begin position="1"/>
        <end position="66"/>
    </location>
</feature>
<dbReference type="EMBL" id="JGYV01000001">
    <property type="protein sequence ID" value="KFI65674.1"/>
    <property type="molecule type" value="Genomic_DNA"/>
</dbReference>
<comment type="caution">
    <text evidence="2">The sequence shown here is derived from an EMBL/GenBank/DDBJ whole genome shotgun (WGS) entry which is preliminary data.</text>
</comment>
<gene>
    <name evidence="2" type="ORF">BCUN_0169</name>
</gene>